<dbReference type="InterPro" id="IPR029044">
    <property type="entry name" value="Nucleotide-diphossugar_trans"/>
</dbReference>
<evidence type="ECO:0008006" key="3">
    <source>
        <dbReference type="Google" id="ProtNLM"/>
    </source>
</evidence>
<dbReference type="KEGG" id="syc:syc1813_d"/>
<proteinExistence type="predicted"/>
<reference evidence="1 2" key="1">
    <citation type="journal article" date="2007" name="Photosyn. Res.">
        <title>Complete nucleotide sequence of the freshwater unicellular cyanobacterium Synechococcus elongatus PCC 6301 chromosome: gene content and organization.</title>
        <authorList>
            <person name="Sugita C."/>
            <person name="Ogata K."/>
            <person name="Shikata M."/>
            <person name="Jikuya H."/>
            <person name="Takano J."/>
            <person name="Furumichi M."/>
            <person name="Kanehisa M."/>
            <person name="Omata T."/>
            <person name="Sugiura M."/>
            <person name="Sugita M."/>
        </authorList>
    </citation>
    <scope>NUCLEOTIDE SEQUENCE [LARGE SCALE GENOMIC DNA]</scope>
    <source>
        <strain evidence="2">ATCC 27144 / PCC 6301 / SAUG 1402/1</strain>
    </source>
</reference>
<dbReference type="RefSeq" id="WP_011244123.1">
    <property type="nucleotide sequence ID" value="NC_006576.1"/>
</dbReference>
<name>A0A0H3K443_SYNP6</name>
<evidence type="ECO:0000313" key="1">
    <source>
        <dbReference type="EMBL" id="BAD80003.1"/>
    </source>
</evidence>
<accession>A0A0H3K443</accession>
<evidence type="ECO:0000313" key="2">
    <source>
        <dbReference type="Proteomes" id="UP000001175"/>
    </source>
</evidence>
<dbReference type="Gene3D" id="3.90.550.10">
    <property type="entry name" value="Spore Coat Polysaccharide Biosynthesis Protein SpsA, Chain A"/>
    <property type="match status" value="1"/>
</dbReference>
<dbReference type="EMBL" id="AP008231">
    <property type="protein sequence ID" value="BAD80003.1"/>
    <property type="molecule type" value="Genomic_DNA"/>
</dbReference>
<dbReference type="AlphaFoldDB" id="A0A0H3K443"/>
<dbReference type="Proteomes" id="UP000001175">
    <property type="component" value="Chromosome"/>
</dbReference>
<dbReference type="SUPFAM" id="SSF53448">
    <property type="entry name" value="Nucleotide-diphospho-sugar transferases"/>
    <property type="match status" value="1"/>
</dbReference>
<sequence>MNLSPIRLFIGSSARNQVEERVLVYSIQRLTQRPLEVWSLLGDRGTVRRPDGSELPLPEAIRDRLGGATRFSTARYAIPHFCGYEGRAIYCDSDQILFTDLAELFDRDLGNAAVAAVPVTAAVSRRRYDRRHLAPLRQQNHASYLTSVMLLDCAQLRHWDPQAILAGLSVGDYSYTDLMFLGPQFCDRFGLKVQDLESGWNHLDVVQPDTKLLHFTDLETQPWRFAHHPAADLWEKLYLEAIASGALDRTTITAALREGGVCRRIALLPDWSGRRGRWLNRVWRSSSAVGQELRDASRDRLHRLKQQGKAIAQDFFGKKPSFSP</sequence>
<dbReference type="GeneID" id="72431173"/>
<dbReference type="eggNOG" id="COG1442">
    <property type="taxonomic scope" value="Bacteria"/>
</dbReference>
<organism evidence="1 2">
    <name type="scientific">Synechococcus sp. (strain ATCC 27144 / PCC 6301 / SAUG 1402/1)</name>
    <name type="common">Anacystis nidulans</name>
    <dbReference type="NCBI Taxonomy" id="269084"/>
    <lineage>
        <taxon>Bacteria</taxon>
        <taxon>Bacillati</taxon>
        <taxon>Cyanobacteriota</taxon>
        <taxon>Cyanophyceae</taxon>
        <taxon>Synechococcales</taxon>
        <taxon>Synechococcaceae</taxon>
        <taxon>Synechococcus</taxon>
    </lineage>
</organism>
<gene>
    <name evidence="1" type="ordered locus">syc1813_d</name>
</gene>
<protein>
    <recommendedName>
        <fullName evidence="3">Glycosyl transferase family 8</fullName>
    </recommendedName>
</protein>